<feature type="compositionally biased region" description="Acidic residues" evidence="1">
    <location>
        <begin position="50"/>
        <end position="60"/>
    </location>
</feature>
<evidence type="ECO:0000313" key="3">
    <source>
        <dbReference type="Proteomes" id="UP000595437"/>
    </source>
</evidence>
<evidence type="ECO:0000313" key="2">
    <source>
        <dbReference type="EMBL" id="QQP37451.1"/>
    </source>
</evidence>
<protein>
    <submittedName>
        <fullName evidence="2">Uncharacterized protein</fullName>
    </submittedName>
</protein>
<reference evidence="3" key="1">
    <citation type="submission" date="2021-01" db="EMBL/GenBank/DDBJ databases">
        <title>Caligus Genome Assembly.</title>
        <authorList>
            <person name="Gallardo-Escarate C."/>
        </authorList>
    </citation>
    <scope>NUCLEOTIDE SEQUENCE [LARGE SCALE GENOMIC DNA]</scope>
</reference>
<feature type="region of interest" description="Disordered" evidence="1">
    <location>
        <begin position="35"/>
        <end position="93"/>
    </location>
</feature>
<accession>A0A7T8JX55</accession>
<gene>
    <name evidence="2" type="ORF">FKW44_017719</name>
</gene>
<keyword evidence="3" id="KW-1185">Reference proteome</keyword>
<dbReference type="AlphaFoldDB" id="A0A7T8JX55"/>
<dbReference type="EMBL" id="CP045901">
    <property type="protein sequence ID" value="QQP37451.1"/>
    <property type="molecule type" value="Genomic_DNA"/>
</dbReference>
<dbReference type="OrthoDB" id="6344368at2759"/>
<sequence length="93" mass="10172">MLMLYLPGFCLYAPWRNECGRQGEREEGTYNLVTEVDEDQHVSPASSSSSEEDDDDDEEVPPPTSSSATPSSCPFTTPTASQKSLVPEGKRSL</sequence>
<feature type="compositionally biased region" description="Low complexity" evidence="1">
    <location>
        <begin position="65"/>
        <end position="81"/>
    </location>
</feature>
<organism evidence="2 3">
    <name type="scientific">Caligus rogercresseyi</name>
    <name type="common">Sea louse</name>
    <dbReference type="NCBI Taxonomy" id="217165"/>
    <lineage>
        <taxon>Eukaryota</taxon>
        <taxon>Metazoa</taxon>
        <taxon>Ecdysozoa</taxon>
        <taxon>Arthropoda</taxon>
        <taxon>Crustacea</taxon>
        <taxon>Multicrustacea</taxon>
        <taxon>Hexanauplia</taxon>
        <taxon>Copepoda</taxon>
        <taxon>Siphonostomatoida</taxon>
        <taxon>Caligidae</taxon>
        <taxon>Caligus</taxon>
    </lineage>
</organism>
<proteinExistence type="predicted"/>
<dbReference type="Proteomes" id="UP000595437">
    <property type="component" value="Chromosome 12"/>
</dbReference>
<evidence type="ECO:0000256" key="1">
    <source>
        <dbReference type="SAM" id="MobiDB-lite"/>
    </source>
</evidence>
<name>A0A7T8JX55_CALRO</name>